<evidence type="ECO:0000256" key="1">
    <source>
        <dbReference type="SAM" id="MobiDB-lite"/>
    </source>
</evidence>
<feature type="region of interest" description="Disordered" evidence="1">
    <location>
        <begin position="1"/>
        <end position="31"/>
    </location>
</feature>
<dbReference type="EMBL" id="AP018495">
    <property type="protein sequence ID" value="BBI30318.1"/>
    <property type="molecule type" value="Genomic_DNA"/>
</dbReference>
<proteinExistence type="predicted"/>
<evidence type="ECO:0000313" key="3">
    <source>
        <dbReference type="Proteomes" id="UP001161669"/>
    </source>
</evidence>
<feature type="region of interest" description="Disordered" evidence="1">
    <location>
        <begin position="98"/>
        <end position="128"/>
    </location>
</feature>
<accession>A0A3T1CWX4</accession>
<name>A0A3T1CWX4_9VIRU</name>
<dbReference type="Proteomes" id="UP001161669">
    <property type="component" value="Segment"/>
</dbReference>
<keyword evidence="3" id="KW-1185">Reference proteome</keyword>
<protein>
    <submittedName>
        <fullName evidence="2">Uncharacterized protein</fullName>
    </submittedName>
</protein>
<dbReference type="KEGG" id="vg:80540670"/>
<evidence type="ECO:0000313" key="2">
    <source>
        <dbReference type="EMBL" id="BBI30318.1"/>
    </source>
</evidence>
<sequence length="260" mass="28499">MEDATPQPEQPLQNTMMEENKKALRRKAKAPRGGAPGIWAVRLANNGGPLAGDQCAFDLNLFRCEADARRSVARFNFDTELREFSSLPAAIKWAKEAAKSDDGKKAAKSTTAAATEEEHGRVGDSWTNDALMPPIDTVPDEQLVVVEVRGARTQERGQHAIIGYDAWFDGERELSNMSDLPHPTVSRAVLEGCIKALLYCDEKKPNTKAILLSSSSRLPYMAASGMSKGIPKDCRSLADTLRRMCLQRPISVAICDVRAQ</sequence>
<organism evidence="2 3">
    <name type="scientific">Acanthamoeba castellanii medusavirus J1</name>
    <dbReference type="NCBI Taxonomy" id="3114988"/>
    <lineage>
        <taxon>Viruses</taxon>
        <taxon>Varidnaviria</taxon>
        <taxon>Bamfordvirae</taxon>
        <taxon>Nucleocytoviricota</taxon>
        <taxon>Megaviricetes</taxon>
        <taxon>Mamonoviridae</taxon>
        <taxon>Medusavirus</taxon>
        <taxon>Medusavirus medusae</taxon>
    </lineage>
</organism>
<reference evidence="3" key="1">
    <citation type="journal article" date="2019" name="J. Virol.">
        <title>Medusavirus, a novel large DNA virus discovered from hot spring water.</title>
        <authorList>
            <person name="Yoshikawa G."/>
            <person name="Blanc-Mathieu R."/>
            <person name="Song C."/>
            <person name="Kayama Y."/>
            <person name="Mochizuki T."/>
            <person name="Murata K."/>
            <person name="Ogata H."/>
            <person name="Takemura M."/>
        </authorList>
    </citation>
    <scope>NUCLEOTIDE SEQUENCE [LARGE SCALE GENOMIC DNA]</scope>
</reference>